<gene>
    <name evidence="1" type="ORF">V865_006825</name>
</gene>
<name>A0AAX4KQZ4_9TREE</name>
<reference evidence="1 2" key="1">
    <citation type="submission" date="2024-01" db="EMBL/GenBank/DDBJ databases">
        <title>Comparative genomics of Cryptococcus and Kwoniella reveals pathogenesis evolution and contrasting modes of karyotype evolution via chromosome fusion or intercentromeric recombination.</title>
        <authorList>
            <person name="Coelho M.A."/>
            <person name="David-Palma M."/>
            <person name="Shea T."/>
            <person name="Bowers K."/>
            <person name="McGinley-Smith S."/>
            <person name="Mohammad A.W."/>
            <person name="Gnirke A."/>
            <person name="Yurkov A.M."/>
            <person name="Nowrousian M."/>
            <person name="Sun S."/>
            <person name="Cuomo C.A."/>
            <person name="Heitman J."/>
        </authorList>
    </citation>
    <scope>NUCLEOTIDE SEQUENCE [LARGE SCALE GENOMIC DNA]</scope>
    <source>
        <strain evidence="1 2">PYCC6329</strain>
    </source>
</reference>
<accession>A0AAX4KQZ4</accession>
<dbReference type="AlphaFoldDB" id="A0AAX4KQZ4"/>
<evidence type="ECO:0000313" key="2">
    <source>
        <dbReference type="Proteomes" id="UP001358614"/>
    </source>
</evidence>
<dbReference type="GeneID" id="91105626"/>
<proteinExistence type="predicted"/>
<dbReference type="EMBL" id="CP144090">
    <property type="protein sequence ID" value="WWD08712.1"/>
    <property type="molecule type" value="Genomic_DNA"/>
</dbReference>
<organism evidence="1 2">
    <name type="scientific">Kwoniella europaea PYCC6329</name>
    <dbReference type="NCBI Taxonomy" id="1423913"/>
    <lineage>
        <taxon>Eukaryota</taxon>
        <taxon>Fungi</taxon>
        <taxon>Dikarya</taxon>
        <taxon>Basidiomycota</taxon>
        <taxon>Agaricomycotina</taxon>
        <taxon>Tremellomycetes</taxon>
        <taxon>Tremellales</taxon>
        <taxon>Cryptococcaceae</taxon>
        <taxon>Kwoniella</taxon>
    </lineage>
</organism>
<keyword evidence="2" id="KW-1185">Reference proteome</keyword>
<dbReference type="Proteomes" id="UP001358614">
    <property type="component" value="Chromosome 2"/>
</dbReference>
<protein>
    <recommendedName>
        <fullName evidence="3">F-box domain-containing protein</fullName>
    </recommendedName>
</protein>
<dbReference type="KEGG" id="ker:91105626"/>
<dbReference type="RefSeq" id="XP_066086679.1">
    <property type="nucleotide sequence ID" value="XM_066230582.1"/>
</dbReference>
<evidence type="ECO:0008006" key="3">
    <source>
        <dbReference type="Google" id="ProtNLM"/>
    </source>
</evidence>
<sequence length="432" mass="48724">MSRWGGGTGDYYPYVPPHPALHTELDFDIMPIAIPLDSVSIHPLPLKKVIPFPPRISKDPLPVDIIRRISSNLAQDGYLGTVARIHSCSKEVYTAITPILYESLQIKKGRSDHLLSIVPLQNPYINGVQHDSLVDDTFFTSSKSTTRRLAAFQHVRHLIIHSLPSDILSNQFATSVESLSSTAFPKLHSVQFLPTATDEIRSWSPPTYDRLRNPPFLETLVTTCQPDQLCISFPIVLSENWELHRDLTVSGQYQFISRIAKLHQDGLWKDSLKVFNVHNIVHQVLPSLPNVINNYHFASHTTGSITRPIIHPPGVQSVYIPGIQWSYRAWQIGKLIKNLFPSGTTNAPEIIQNTRWTFINVKGHILTKMFRDDDDESGVGHDEVMDLIRNAVKVGLPQDLPLREGFDKELVNDVLDAIAYEDQGECEVCHCE</sequence>
<evidence type="ECO:0000313" key="1">
    <source>
        <dbReference type="EMBL" id="WWD08712.1"/>
    </source>
</evidence>